<protein>
    <recommendedName>
        <fullName evidence="3">Thermopsin</fullName>
    </recommendedName>
</protein>
<dbReference type="EMBL" id="NEXF01000344">
    <property type="protein sequence ID" value="PSO07022.1"/>
    <property type="molecule type" value="Genomic_DNA"/>
</dbReference>
<accession>A0A2R6C803</accession>
<organism evidence="1 2">
    <name type="scientific">Candidatus Marsarchaeota G2 archaeon BE_D</name>
    <dbReference type="NCBI Taxonomy" id="1978158"/>
    <lineage>
        <taxon>Archaea</taxon>
        <taxon>Candidatus Marsarchaeota</taxon>
        <taxon>Candidatus Marsarchaeota group 2</taxon>
    </lineage>
</organism>
<name>A0A2R6C803_9ARCH</name>
<proteinExistence type="predicted"/>
<sequence>MILILITLSSLGGSAFGHSSLASKPAGYTGSTDFSPSAFDPAGLFAAGLSYTAPEPETQEYVGVLGSVSVNSLNVLGDIYSNGSLASGKGVFLQLAASVYSPTAGVYWSVLGVVFNQSSGGLFTFRVVDQVWNETYACVGPGTLDQMSNVSGRGGIVVSFPGCFGTHYEYTTPVLGVVKPPFNLSLDEYIAPSNGAIGLVYNYTLLSSAGSFGGVVDKVTLYPGLKPAQAILRVGGLTQLGFNYGMQVTLSAPLPFEVAELNDTSGELSLTPITQGGVKVFPNQTLNYGIISLSGVEGVSVYPNLSNPNRPEAVFSNGTLHPSSLWPLSTRGEYALTQTKPGGSIVIGANFTYYNPKTSSYTPLPQAQVGVIINGSIYTVVSYNGSIQYAFNPETYGYYTVNLSYPHSLAFGTPRISFVMGVMGLESNITSGSANLTYIEGYSANLSLVPGARILILIPPSGLTLEALGGYQRLGPGVRYGFVGWSEPGGFKLATARIFVSRPIMLTALFGTQYLVNITIPGEQPRIMWVSSGALINLTAPQYIYVEANLERLSFVNWSTGAVGNTSVVVHSPINITANYEVEYKVYLSTPNATLVNTYYTNGSIVKVSVPPTLGGSFLYPNAFQGWSGTVESHSRSLKLIVTRPIVDEAIYAVSYSRVSDLEALLAVAVGALIAYVAQRKRV</sequence>
<dbReference type="Proteomes" id="UP000242015">
    <property type="component" value="Unassembled WGS sequence"/>
</dbReference>
<evidence type="ECO:0008006" key="3">
    <source>
        <dbReference type="Google" id="ProtNLM"/>
    </source>
</evidence>
<dbReference type="AlphaFoldDB" id="A0A2R6C803"/>
<gene>
    <name evidence="1" type="ORF">B9Q04_13075</name>
</gene>
<evidence type="ECO:0000313" key="1">
    <source>
        <dbReference type="EMBL" id="PSO07022.1"/>
    </source>
</evidence>
<reference evidence="1 2" key="1">
    <citation type="submission" date="2017-04" db="EMBL/GenBank/DDBJ databases">
        <title>Novel microbial lineages endemic to geothermal iron-oxide mats fill important gaps in the evolutionary history of Archaea.</title>
        <authorList>
            <person name="Jay Z.J."/>
            <person name="Beam J.P."/>
            <person name="Dlakic M."/>
            <person name="Rusch D.B."/>
            <person name="Kozubal M.A."/>
            <person name="Inskeep W.P."/>
        </authorList>
    </citation>
    <scope>NUCLEOTIDE SEQUENCE [LARGE SCALE GENOMIC DNA]</scope>
    <source>
        <strain evidence="1">BE_D</strain>
    </source>
</reference>
<comment type="caution">
    <text evidence="1">The sequence shown here is derived from an EMBL/GenBank/DDBJ whole genome shotgun (WGS) entry which is preliminary data.</text>
</comment>
<evidence type="ECO:0000313" key="2">
    <source>
        <dbReference type="Proteomes" id="UP000242015"/>
    </source>
</evidence>